<dbReference type="CDD" id="cd13578">
    <property type="entry name" value="PBP2_Bug27"/>
    <property type="match status" value="1"/>
</dbReference>
<dbReference type="RefSeq" id="WP_135264447.1">
    <property type="nucleotide sequence ID" value="NZ_SMLM01000002.1"/>
</dbReference>
<dbReference type="Gene3D" id="3.40.190.10">
    <property type="entry name" value="Periplasmic binding protein-like II"/>
    <property type="match status" value="1"/>
</dbReference>
<accession>A0A4Z0BUE3</accession>
<dbReference type="Proteomes" id="UP000298180">
    <property type="component" value="Unassembled WGS sequence"/>
</dbReference>
<comment type="similarity">
    <text evidence="1">Belongs to the UPF0065 (bug) family.</text>
</comment>
<organism evidence="3 4">
    <name type="scientific">Ramlibacter henchirensis</name>
    <dbReference type="NCBI Taxonomy" id="204072"/>
    <lineage>
        <taxon>Bacteria</taxon>
        <taxon>Pseudomonadati</taxon>
        <taxon>Pseudomonadota</taxon>
        <taxon>Betaproteobacteria</taxon>
        <taxon>Burkholderiales</taxon>
        <taxon>Comamonadaceae</taxon>
        <taxon>Ramlibacter</taxon>
    </lineage>
</organism>
<dbReference type="PANTHER" id="PTHR42928">
    <property type="entry name" value="TRICARBOXYLATE-BINDING PROTEIN"/>
    <property type="match status" value="1"/>
</dbReference>
<feature type="chain" id="PRO_5021292257" evidence="2">
    <location>
        <begin position="31"/>
        <end position="332"/>
    </location>
</feature>
<dbReference type="PIRSF" id="PIRSF017082">
    <property type="entry name" value="YflP"/>
    <property type="match status" value="1"/>
</dbReference>
<evidence type="ECO:0000256" key="1">
    <source>
        <dbReference type="ARBA" id="ARBA00006987"/>
    </source>
</evidence>
<evidence type="ECO:0000256" key="2">
    <source>
        <dbReference type="SAM" id="SignalP"/>
    </source>
</evidence>
<dbReference type="SUPFAM" id="SSF53850">
    <property type="entry name" value="Periplasmic binding protein-like II"/>
    <property type="match status" value="1"/>
</dbReference>
<dbReference type="AlphaFoldDB" id="A0A4Z0BUE3"/>
<dbReference type="InterPro" id="IPR006311">
    <property type="entry name" value="TAT_signal"/>
</dbReference>
<dbReference type="OrthoDB" id="8678477at2"/>
<dbReference type="PROSITE" id="PS51318">
    <property type="entry name" value="TAT"/>
    <property type="match status" value="1"/>
</dbReference>
<proteinExistence type="inferred from homology"/>
<comment type="caution">
    <text evidence="3">The sequence shown here is derived from an EMBL/GenBank/DDBJ whole genome shotgun (WGS) entry which is preliminary data.</text>
</comment>
<dbReference type="EMBL" id="SMLM01000002">
    <property type="protein sequence ID" value="TFZ02923.1"/>
    <property type="molecule type" value="Genomic_DNA"/>
</dbReference>
<evidence type="ECO:0000313" key="3">
    <source>
        <dbReference type="EMBL" id="TFZ02923.1"/>
    </source>
</evidence>
<keyword evidence="4" id="KW-1185">Reference proteome</keyword>
<dbReference type="InterPro" id="IPR005064">
    <property type="entry name" value="BUG"/>
</dbReference>
<name>A0A4Z0BUE3_9BURK</name>
<feature type="signal peptide" evidence="2">
    <location>
        <begin position="1"/>
        <end position="30"/>
    </location>
</feature>
<dbReference type="PANTHER" id="PTHR42928:SF5">
    <property type="entry name" value="BLR1237 PROTEIN"/>
    <property type="match status" value="1"/>
</dbReference>
<keyword evidence="2" id="KW-0732">Signal</keyword>
<dbReference type="InterPro" id="IPR042100">
    <property type="entry name" value="Bug_dom1"/>
</dbReference>
<reference evidence="3 4" key="1">
    <citation type="submission" date="2019-03" db="EMBL/GenBank/DDBJ databases">
        <title>Ramlibacter henchirensis DSM 14656, whole genome shotgun sequence.</title>
        <authorList>
            <person name="Zhang X."/>
            <person name="Feng G."/>
            <person name="Zhu H."/>
        </authorList>
    </citation>
    <scope>NUCLEOTIDE SEQUENCE [LARGE SCALE GENOMIC DNA]</scope>
    <source>
        <strain evidence="3 4">DSM 14656</strain>
    </source>
</reference>
<dbReference type="Gene3D" id="3.40.190.150">
    <property type="entry name" value="Bordetella uptake gene, domain 1"/>
    <property type="match status" value="1"/>
</dbReference>
<sequence length="332" mass="34778">MTTRRRVLTRGAAVLGAASTGLLLPQIVSAQSQGYPSRPVRLICPYAAGGSTDIISRAIAQEMSEVLGQPFIVENRVGAGPNVGSEMAARSAPDGYTMVLTASSTHGIIPALYTKLNYDPNKDFAPVVVLVAHRYVLLVKPTMNARSVKDIIQLAKAQPGKLTFASGGSGSTTHMAGEMFKQMAGVDIAHIPYKGSTPAQADLLGGHVDMMFGDIPGTLAQIKAGKMRALGVSGEKREALLPDVPTIAESGVPGYEASVWMGLAVPSGTPKEIISKLNAAALQGSKSPAFRKRMVEVGMDIVASTPEQMNQMIKVAIEQWGPVVKASGAKAD</sequence>
<dbReference type="Pfam" id="PF03401">
    <property type="entry name" value="TctC"/>
    <property type="match status" value="1"/>
</dbReference>
<evidence type="ECO:0000313" key="4">
    <source>
        <dbReference type="Proteomes" id="UP000298180"/>
    </source>
</evidence>
<gene>
    <name evidence="3" type="ORF">EZ313_16955</name>
</gene>
<protein>
    <submittedName>
        <fullName evidence="3">Tripartite tricarboxylate transporter substrate binding protein</fullName>
    </submittedName>
</protein>